<feature type="non-terminal residue" evidence="2">
    <location>
        <position position="1"/>
    </location>
</feature>
<comment type="caution">
    <text evidence="2">The sequence shown here is derived from an EMBL/GenBank/DDBJ whole genome shotgun (WGS) entry which is preliminary data.</text>
</comment>
<evidence type="ECO:0000313" key="2">
    <source>
        <dbReference type="EMBL" id="KAF9995136.1"/>
    </source>
</evidence>
<feature type="compositionally biased region" description="Low complexity" evidence="1">
    <location>
        <begin position="154"/>
        <end position="180"/>
    </location>
</feature>
<name>A0A9P6MEI8_9FUNG</name>
<dbReference type="EMBL" id="JAAAHW010001418">
    <property type="protein sequence ID" value="KAF9995136.1"/>
    <property type="molecule type" value="Genomic_DNA"/>
</dbReference>
<feature type="region of interest" description="Disordered" evidence="1">
    <location>
        <begin position="114"/>
        <end position="197"/>
    </location>
</feature>
<organism evidence="2 3">
    <name type="scientific">Modicella reniformis</name>
    <dbReference type="NCBI Taxonomy" id="1440133"/>
    <lineage>
        <taxon>Eukaryota</taxon>
        <taxon>Fungi</taxon>
        <taxon>Fungi incertae sedis</taxon>
        <taxon>Mucoromycota</taxon>
        <taxon>Mortierellomycotina</taxon>
        <taxon>Mortierellomycetes</taxon>
        <taxon>Mortierellales</taxon>
        <taxon>Mortierellaceae</taxon>
        <taxon>Modicella</taxon>
    </lineage>
</organism>
<dbReference type="AlphaFoldDB" id="A0A9P6MEI8"/>
<feature type="compositionally biased region" description="Polar residues" evidence="1">
    <location>
        <begin position="136"/>
        <end position="153"/>
    </location>
</feature>
<protein>
    <submittedName>
        <fullName evidence="2">Uncharacterized protein</fullName>
    </submittedName>
</protein>
<dbReference type="OrthoDB" id="2158884at2759"/>
<dbReference type="Proteomes" id="UP000749646">
    <property type="component" value="Unassembled WGS sequence"/>
</dbReference>
<proteinExistence type="predicted"/>
<keyword evidence="3" id="KW-1185">Reference proteome</keyword>
<evidence type="ECO:0000256" key="1">
    <source>
        <dbReference type="SAM" id="MobiDB-lite"/>
    </source>
</evidence>
<accession>A0A9P6MEI8</accession>
<dbReference type="Gene3D" id="1.10.510.10">
    <property type="entry name" value="Transferase(Phosphotransferase) domain 1"/>
    <property type="match status" value="1"/>
</dbReference>
<evidence type="ECO:0000313" key="3">
    <source>
        <dbReference type="Proteomes" id="UP000749646"/>
    </source>
</evidence>
<dbReference type="SUPFAM" id="SSF56112">
    <property type="entry name" value="Protein kinase-like (PK-like)"/>
    <property type="match status" value="1"/>
</dbReference>
<gene>
    <name evidence="2" type="ORF">BGZ65_009238</name>
</gene>
<sequence>VPGRPLKEFLPNASEEALELIAGFLQYDPKSRLSAYQALHGSWFKDLPEVEELKHLTDVVQQSPDKRRSMFSGLLKKENRKRGFSVSIPGVNNTEKHSLAAMILKSEIIPSMTLHNGNSTIPDPAAPQEQHREQQQHSNQGLQTPKQRLQTPNQRLQTPKQQLQLQLPQSQLQPSPSLVSGFDLPIISPISPFWKDA</sequence>
<dbReference type="InterPro" id="IPR011009">
    <property type="entry name" value="Kinase-like_dom_sf"/>
</dbReference>
<reference evidence="2" key="1">
    <citation type="journal article" date="2020" name="Fungal Divers.">
        <title>Resolving the Mortierellaceae phylogeny through synthesis of multi-gene phylogenetics and phylogenomics.</title>
        <authorList>
            <person name="Vandepol N."/>
            <person name="Liber J."/>
            <person name="Desiro A."/>
            <person name="Na H."/>
            <person name="Kennedy M."/>
            <person name="Barry K."/>
            <person name="Grigoriev I.V."/>
            <person name="Miller A.N."/>
            <person name="O'Donnell K."/>
            <person name="Stajich J.E."/>
            <person name="Bonito G."/>
        </authorList>
    </citation>
    <scope>NUCLEOTIDE SEQUENCE</scope>
    <source>
        <strain evidence="2">MES-2147</strain>
    </source>
</reference>